<dbReference type="InterPro" id="IPR025129">
    <property type="entry name" value="DUF4055"/>
</dbReference>
<sequence>MLAGADGVRSSADEFMPLTAEQVRRPEVRRAYIQRAAIFPATSRTLEATAGAVFRRDPTVRVPARLDARLENIDSQGGTLLNLAQTAVRETLAMGRFGILVDSAYGADVLNDPLAATPYLVGYTAENITNWRSRIVDGQLVLDQVVLLEHSTIPVEFGSTEVVQYRVLELDEQDYYRVRLFRQVASGRVIEVDRIEPRAFDRRRLDRLPFVFLSPSDGADQIRRSPLLDLTDCNLNHVSVAADLSNAIHKLSSPTLIVTGAERDEADVQLGGVVYLPRDTQCELLEFRGDGLGVLERVLDRLERQMAILGARLLEQPKRTAETAETTRLRQTSETSVLSSVSRNVSDGIKRALQIACDWDRIAGEVSFELNQDFLDSVMEPGMLEALTRSVQNGYLPVDDLYWNLRRGELLRPDLTPEQYRDELENNPLLIGRPSPLSLTPAPADPAAVSEDGP</sequence>
<feature type="domain" description="DUF4055" evidence="2">
    <location>
        <begin position="226"/>
        <end position="359"/>
    </location>
</feature>
<accession>W9GVE9</accession>
<dbReference type="Proteomes" id="UP000019486">
    <property type="component" value="Unassembled WGS sequence"/>
</dbReference>
<gene>
    <name evidence="3" type="ORF">N825_27135</name>
</gene>
<evidence type="ECO:0000259" key="2">
    <source>
        <dbReference type="Pfam" id="PF13264"/>
    </source>
</evidence>
<evidence type="ECO:0000256" key="1">
    <source>
        <dbReference type="SAM" id="MobiDB-lite"/>
    </source>
</evidence>
<reference evidence="3 4" key="1">
    <citation type="submission" date="2013-08" db="EMBL/GenBank/DDBJ databases">
        <title>The genome sequence of Skermanella stibiiresistens.</title>
        <authorList>
            <person name="Zhu W."/>
            <person name="Wang G."/>
        </authorList>
    </citation>
    <scope>NUCLEOTIDE SEQUENCE [LARGE SCALE GENOMIC DNA]</scope>
    <source>
        <strain evidence="3 4">SB22</strain>
    </source>
</reference>
<dbReference type="EMBL" id="AVFL01000044">
    <property type="protein sequence ID" value="EWY36422.1"/>
    <property type="molecule type" value="Genomic_DNA"/>
</dbReference>
<proteinExistence type="predicted"/>
<name>W9GVE9_9PROT</name>
<organism evidence="3 4">
    <name type="scientific">Skermanella stibiiresistens SB22</name>
    <dbReference type="NCBI Taxonomy" id="1385369"/>
    <lineage>
        <taxon>Bacteria</taxon>
        <taxon>Pseudomonadati</taxon>
        <taxon>Pseudomonadota</taxon>
        <taxon>Alphaproteobacteria</taxon>
        <taxon>Rhodospirillales</taxon>
        <taxon>Azospirillaceae</taxon>
        <taxon>Skermanella</taxon>
    </lineage>
</organism>
<keyword evidence="4" id="KW-1185">Reference proteome</keyword>
<comment type="caution">
    <text evidence="3">The sequence shown here is derived from an EMBL/GenBank/DDBJ whole genome shotgun (WGS) entry which is preliminary data.</text>
</comment>
<dbReference type="Pfam" id="PF13264">
    <property type="entry name" value="DUF4055"/>
    <property type="match status" value="1"/>
</dbReference>
<dbReference type="AlphaFoldDB" id="W9GVE9"/>
<evidence type="ECO:0000313" key="4">
    <source>
        <dbReference type="Proteomes" id="UP000019486"/>
    </source>
</evidence>
<dbReference type="STRING" id="1385369.N825_27135"/>
<protein>
    <recommendedName>
        <fullName evidence="2">DUF4055 domain-containing protein</fullName>
    </recommendedName>
</protein>
<feature type="region of interest" description="Disordered" evidence="1">
    <location>
        <begin position="431"/>
        <end position="454"/>
    </location>
</feature>
<evidence type="ECO:0000313" key="3">
    <source>
        <dbReference type="EMBL" id="EWY36422.1"/>
    </source>
</evidence>